<comment type="caution">
    <text evidence="2">The sequence shown here is derived from an EMBL/GenBank/DDBJ whole genome shotgun (WGS) entry which is preliminary data.</text>
</comment>
<name>A0ABU6Y0E4_9FABA</name>
<sequence length="206" mass="23419">MRFLFICFGDGILTLFEYLGYYHETRFIGGVAGCFGLGPRHLTVSEPYLGLSLSSRRVQEVNRRISSWPALGPGMHHTCLRILLCAFTMGSGVIFYEHEKCEKFEDYDMKAGAELGTFKTRRYHLDDESFVHPLHSVRFDPDHPYEIPIEALMANKILSSSKDERSSTGRSRSSKRPTPHYSPRRMPVAHPSRVFAPSVVVQLVAH</sequence>
<evidence type="ECO:0000256" key="1">
    <source>
        <dbReference type="SAM" id="MobiDB-lite"/>
    </source>
</evidence>
<protein>
    <submittedName>
        <fullName evidence="2">Uncharacterized protein</fullName>
    </submittedName>
</protein>
<evidence type="ECO:0000313" key="2">
    <source>
        <dbReference type="EMBL" id="MED6203967.1"/>
    </source>
</evidence>
<keyword evidence="3" id="KW-1185">Reference proteome</keyword>
<dbReference type="Proteomes" id="UP001341840">
    <property type="component" value="Unassembled WGS sequence"/>
</dbReference>
<organism evidence="2 3">
    <name type="scientific">Stylosanthes scabra</name>
    <dbReference type="NCBI Taxonomy" id="79078"/>
    <lineage>
        <taxon>Eukaryota</taxon>
        <taxon>Viridiplantae</taxon>
        <taxon>Streptophyta</taxon>
        <taxon>Embryophyta</taxon>
        <taxon>Tracheophyta</taxon>
        <taxon>Spermatophyta</taxon>
        <taxon>Magnoliopsida</taxon>
        <taxon>eudicotyledons</taxon>
        <taxon>Gunneridae</taxon>
        <taxon>Pentapetalae</taxon>
        <taxon>rosids</taxon>
        <taxon>fabids</taxon>
        <taxon>Fabales</taxon>
        <taxon>Fabaceae</taxon>
        <taxon>Papilionoideae</taxon>
        <taxon>50 kb inversion clade</taxon>
        <taxon>dalbergioids sensu lato</taxon>
        <taxon>Dalbergieae</taxon>
        <taxon>Pterocarpus clade</taxon>
        <taxon>Stylosanthes</taxon>
    </lineage>
</organism>
<evidence type="ECO:0000313" key="3">
    <source>
        <dbReference type="Proteomes" id="UP001341840"/>
    </source>
</evidence>
<reference evidence="2 3" key="1">
    <citation type="journal article" date="2023" name="Plants (Basel)">
        <title>Bridging the Gap: Combining Genomics and Transcriptomics Approaches to Understand Stylosanthes scabra, an Orphan Legume from the Brazilian Caatinga.</title>
        <authorList>
            <person name="Ferreira-Neto J.R.C."/>
            <person name="da Silva M.D."/>
            <person name="Binneck E."/>
            <person name="de Melo N.F."/>
            <person name="da Silva R.H."/>
            <person name="de Melo A.L.T.M."/>
            <person name="Pandolfi V."/>
            <person name="Bustamante F.O."/>
            <person name="Brasileiro-Vidal A.C."/>
            <person name="Benko-Iseppon A.M."/>
        </authorList>
    </citation>
    <scope>NUCLEOTIDE SEQUENCE [LARGE SCALE GENOMIC DNA]</scope>
    <source>
        <tissue evidence="2">Leaves</tissue>
    </source>
</reference>
<accession>A0ABU6Y0E4</accession>
<feature type="region of interest" description="Disordered" evidence="1">
    <location>
        <begin position="158"/>
        <end position="188"/>
    </location>
</feature>
<dbReference type="EMBL" id="JASCZI010241664">
    <property type="protein sequence ID" value="MED6203967.1"/>
    <property type="molecule type" value="Genomic_DNA"/>
</dbReference>
<proteinExistence type="predicted"/>
<gene>
    <name evidence="2" type="ORF">PIB30_004554</name>
</gene>